<keyword evidence="3" id="KW-0418">Kinase</keyword>
<dbReference type="VEuPathDB" id="VectorBase:ASIC005348"/>
<dbReference type="OrthoDB" id="67688at2759"/>
<evidence type="ECO:0000313" key="3">
    <source>
        <dbReference type="EMBL" id="KFB38068.1"/>
    </source>
</evidence>
<dbReference type="Proteomes" id="UP000030765">
    <property type="component" value="Unassembled WGS sequence"/>
</dbReference>
<keyword evidence="3" id="KW-0808">Transferase</keyword>
<dbReference type="OMA" id="MPVCELE"/>
<name>A0A084VJC4_ANOSI</name>
<dbReference type="EnsemblMetazoa" id="ASIC005348-RA">
    <property type="protein sequence ID" value="ASIC005348-PA"/>
    <property type="gene ID" value="ASIC005348"/>
</dbReference>
<dbReference type="Gene3D" id="3.10.20.770">
    <property type="match status" value="1"/>
</dbReference>
<comment type="similarity">
    <text evidence="1">Belongs to the PI3/PI4-kinase family.</text>
</comment>
<accession>A0A084VJC4</accession>
<evidence type="ECO:0000259" key="2">
    <source>
        <dbReference type="PROSITE" id="PS51544"/>
    </source>
</evidence>
<dbReference type="GO" id="GO:0016301">
    <property type="term" value="F:kinase activity"/>
    <property type="evidence" value="ECO:0007669"/>
    <property type="project" value="UniProtKB-KW"/>
</dbReference>
<protein>
    <submittedName>
        <fullName evidence="3 4">Phosphatidylinositol 3-kinase catalytic subunit alpha, beta, delta</fullName>
    </submittedName>
</protein>
<reference evidence="3 5" key="1">
    <citation type="journal article" date="2014" name="BMC Genomics">
        <title>Genome sequence of Anopheles sinensis provides insight into genetics basis of mosquito competence for malaria parasites.</title>
        <authorList>
            <person name="Zhou D."/>
            <person name="Zhang D."/>
            <person name="Ding G."/>
            <person name="Shi L."/>
            <person name="Hou Q."/>
            <person name="Ye Y."/>
            <person name="Xu Y."/>
            <person name="Zhou H."/>
            <person name="Xiong C."/>
            <person name="Li S."/>
            <person name="Yu J."/>
            <person name="Hong S."/>
            <person name="Yu X."/>
            <person name="Zou P."/>
            <person name="Chen C."/>
            <person name="Chang X."/>
            <person name="Wang W."/>
            <person name="Lv Y."/>
            <person name="Sun Y."/>
            <person name="Ma L."/>
            <person name="Shen B."/>
            <person name="Zhu C."/>
        </authorList>
    </citation>
    <scope>NUCLEOTIDE SEQUENCE [LARGE SCALE GENOMIC DNA]</scope>
</reference>
<sequence length="217" mass="24292">MAPPIPQPTKPVEHTAPRVFHYDFWKNPSESVDLDVLMPNGVIITMNQSIYLTLTELKGYVWEVAESKPLYRLLGDKNMYCFSTLASGTTNNGTYEVDDESRRLLDVQPVFGIFRFVEKKNVSVNSTLINNINALLGSGLSEKTLKNPEVNDFRTKMSQLGEEIGIERAAMSRMERIAYQYPVKLASSTNIPEQIKKDWPTVEGVVATAAATEVIST</sequence>
<dbReference type="EMBL" id="ATLV01013513">
    <property type="status" value="NOT_ANNOTATED_CDS"/>
    <property type="molecule type" value="Genomic_DNA"/>
</dbReference>
<gene>
    <name evidence="3" type="ORF">ZHAS_00005348</name>
</gene>
<evidence type="ECO:0000313" key="4">
    <source>
        <dbReference type="EnsemblMetazoa" id="ASIC005348-PA"/>
    </source>
</evidence>
<organism evidence="3">
    <name type="scientific">Anopheles sinensis</name>
    <name type="common">Mosquito</name>
    <dbReference type="NCBI Taxonomy" id="74873"/>
    <lineage>
        <taxon>Eukaryota</taxon>
        <taxon>Metazoa</taxon>
        <taxon>Ecdysozoa</taxon>
        <taxon>Arthropoda</taxon>
        <taxon>Hexapoda</taxon>
        <taxon>Insecta</taxon>
        <taxon>Pterygota</taxon>
        <taxon>Neoptera</taxon>
        <taxon>Endopterygota</taxon>
        <taxon>Diptera</taxon>
        <taxon>Nematocera</taxon>
        <taxon>Culicoidea</taxon>
        <taxon>Culicidae</taxon>
        <taxon>Anophelinae</taxon>
        <taxon>Anopheles</taxon>
    </lineage>
</organism>
<dbReference type="VEuPathDB" id="VectorBase:ASIS018586"/>
<dbReference type="InterPro" id="IPR003113">
    <property type="entry name" value="PI3K_ABD"/>
</dbReference>
<dbReference type="InterPro" id="IPR029071">
    <property type="entry name" value="Ubiquitin-like_domsf"/>
</dbReference>
<dbReference type="STRING" id="74873.A0A084VJC4"/>
<proteinExistence type="inferred from homology"/>
<reference evidence="4" key="2">
    <citation type="submission" date="2020-05" db="UniProtKB">
        <authorList>
            <consortium name="EnsemblMetazoa"/>
        </authorList>
    </citation>
    <scope>IDENTIFICATION</scope>
</reference>
<evidence type="ECO:0000313" key="5">
    <source>
        <dbReference type="Proteomes" id="UP000030765"/>
    </source>
</evidence>
<feature type="domain" description="PI3K-ABD" evidence="2">
    <location>
        <begin position="28"/>
        <end position="120"/>
    </location>
</feature>
<dbReference type="PROSITE" id="PS51544">
    <property type="entry name" value="PI3K_ABD"/>
    <property type="match status" value="1"/>
</dbReference>
<keyword evidence="5" id="KW-1185">Reference proteome</keyword>
<dbReference type="SMART" id="SM00143">
    <property type="entry name" value="PI3K_p85B"/>
    <property type="match status" value="1"/>
</dbReference>
<dbReference type="SUPFAM" id="SSF54236">
    <property type="entry name" value="Ubiquitin-like"/>
    <property type="match status" value="1"/>
</dbReference>
<evidence type="ECO:0000256" key="1">
    <source>
        <dbReference type="PROSITE-ProRule" id="PRU00877"/>
    </source>
</evidence>
<dbReference type="Pfam" id="PF02192">
    <property type="entry name" value="PI3K_p85B"/>
    <property type="match status" value="1"/>
</dbReference>
<dbReference type="EMBL" id="KE524867">
    <property type="protein sequence ID" value="KFB38068.1"/>
    <property type="molecule type" value="Genomic_DNA"/>
</dbReference>
<dbReference type="AlphaFoldDB" id="A0A084VJC4"/>